<name>A0ABM4C579_HYDVU</name>
<evidence type="ECO:0000313" key="1">
    <source>
        <dbReference type="Proteomes" id="UP001652625"/>
    </source>
</evidence>
<gene>
    <name evidence="2" type="primary">LOC136082063</name>
</gene>
<proteinExistence type="predicted"/>
<accession>A0ABM4C579</accession>
<protein>
    <submittedName>
        <fullName evidence="2">Uncharacterized protein LOC136082063</fullName>
    </submittedName>
</protein>
<sequence length="600" mass="67982">MSSTCCWEKYGDRSKSLKKMNKNLEEQIQLFIFPGYSMNNGCYPSVDCFGCQRNLYRLKKGDSPCGEWGAKVTKVEWKTLLRNSSSTGLTLSNEITNLLTTESRICSFCYTLPAPGYSHNCKPTSAVANIITLSFLLGSLQAEQVASGIIKSKMATESLIDGSTFCLSTGGNPLKVTVGTPENKSKRISIQQLSIEIIKQLQIVIIKQLQIKIIKQLQISNTKTKEMLSTLRKGLGNKLFIEPNIFGRLSELEEYISNYYSVQKCKFVDSKGHFILRDLEYVQNTSDFVLDILKLRGLDPTSAFVRISLDGGGSFFKVIINVFDCQKDNKSDKYLNSGVQRSQFLAIVEDIPESNYNLRLVIEKLNLQDVSFYVAFDLKCGNALFGLSEHSGKQACLWCESTLNLGTKRTLGSIDYWYNKYLENNSVKSSMQEFMICINPRILYITLDPNTLIEQLVPPPELHLLIGFQRGYQGRGWDGNNSNIILETFTYLIPIVQCLRDFRNVKSCSFSTNSFLSAQEVAINLNKQINTTWKVHILLCHVQPYVEHHNKGLGNFAEQCGESIYAKFKPTWTRFKRQKEHSEYGDRLLSAVVDFGAKRF</sequence>
<evidence type="ECO:0000313" key="2">
    <source>
        <dbReference type="RefSeq" id="XP_065656713.1"/>
    </source>
</evidence>
<reference evidence="2" key="1">
    <citation type="submission" date="2025-08" db="UniProtKB">
        <authorList>
            <consortium name="RefSeq"/>
        </authorList>
    </citation>
    <scope>IDENTIFICATION</scope>
</reference>
<organism evidence="1 2">
    <name type="scientific">Hydra vulgaris</name>
    <name type="common">Hydra</name>
    <name type="synonym">Hydra attenuata</name>
    <dbReference type="NCBI Taxonomy" id="6087"/>
    <lineage>
        <taxon>Eukaryota</taxon>
        <taxon>Metazoa</taxon>
        <taxon>Cnidaria</taxon>
        <taxon>Hydrozoa</taxon>
        <taxon>Hydroidolina</taxon>
        <taxon>Anthoathecata</taxon>
        <taxon>Aplanulata</taxon>
        <taxon>Hydridae</taxon>
        <taxon>Hydra</taxon>
    </lineage>
</organism>
<keyword evidence="1" id="KW-1185">Reference proteome</keyword>
<dbReference type="RefSeq" id="XP_065656713.1">
    <property type="nucleotide sequence ID" value="XM_065800641.1"/>
</dbReference>
<dbReference type="GeneID" id="136082063"/>
<dbReference type="Proteomes" id="UP001652625">
    <property type="component" value="Chromosome 06"/>
</dbReference>